<protein>
    <submittedName>
        <fullName evidence="1">Uncharacterized protein</fullName>
    </submittedName>
</protein>
<name>D5EET1_AMICL</name>
<proteinExistence type="predicted"/>
<gene>
    <name evidence="1" type="ordered locus">Amico_0935</name>
</gene>
<organism evidence="1 2">
    <name type="scientific">Aminobacterium colombiense (strain DSM 12261 / ALA-1)</name>
    <dbReference type="NCBI Taxonomy" id="572547"/>
    <lineage>
        <taxon>Bacteria</taxon>
        <taxon>Thermotogati</taxon>
        <taxon>Synergistota</taxon>
        <taxon>Synergistia</taxon>
        <taxon>Synergistales</taxon>
        <taxon>Aminobacteriaceae</taxon>
        <taxon>Aminobacterium</taxon>
    </lineage>
</organism>
<dbReference type="EMBL" id="CP001997">
    <property type="protein sequence ID" value="ADE57063.1"/>
    <property type="molecule type" value="Genomic_DNA"/>
</dbReference>
<dbReference type="HOGENOM" id="CLU_1850955_0_0_0"/>
<sequence length="138" mass="15470">MFLVLLCSIPAHANVSDAQDYLYQAASAAQEACSYARKAYYYASDLEEIQYYSRKAMRAAEESESYCGLAIDELYGANMDDAIMHTEDAASYAYSAYRYSRQAYQSSEYDDAQYYARKAMNEASYAESSACDAASECE</sequence>
<accession>D5EET1</accession>
<evidence type="ECO:0000313" key="1">
    <source>
        <dbReference type="EMBL" id="ADE57063.1"/>
    </source>
</evidence>
<evidence type="ECO:0000313" key="2">
    <source>
        <dbReference type="Proteomes" id="UP000002366"/>
    </source>
</evidence>
<keyword evidence="2" id="KW-1185">Reference proteome</keyword>
<reference evidence="1 2" key="1">
    <citation type="journal article" date="2010" name="Stand. Genomic Sci.">
        <title>Complete genome sequence of Aminobacterium colombiense type strain (ALA-1).</title>
        <authorList>
            <person name="Chertkov O."/>
            <person name="Sikorski J."/>
            <person name="Brambilla E."/>
            <person name="Lapidus A."/>
            <person name="Copeland A."/>
            <person name="Glavina Del Rio T."/>
            <person name="Nolan M."/>
            <person name="Lucas S."/>
            <person name="Tice H."/>
            <person name="Cheng J.F."/>
            <person name="Han C."/>
            <person name="Detter J.C."/>
            <person name="Bruce D."/>
            <person name="Tapia R."/>
            <person name="Goodwin L."/>
            <person name="Pitluck S."/>
            <person name="Liolios K."/>
            <person name="Ivanova N."/>
            <person name="Mavromatis K."/>
            <person name="Ovchinnikova G."/>
            <person name="Pati A."/>
            <person name="Chen A."/>
            <person name="Palaniappan K."/>
            <person name="Land M."/>
            <person name="Hauser L."/>
            <person name="Chang Y.J."/>
            <person name="Jeffries C.D."/>
            <person name="Spring S."/>
            <person name="Rohde M."/>
            <person name="Goker M."/>
            <person name="Bristow J."/>
            <person name="Eisen J.A."/>
            <person name="Markowitz V."/>
            <person name="Hugenholtz P."/>
            <person name="Kyrpides N.C."/>
            <person name="Klenk H.P."/>
        </authorList>
    </citation>
    <scope>NUCLEOTIDE SEQUENCE [LARGE SCALE GENOMIC DNA]</scope>
    <source>
        <strain evidence="2">DSM 12261 / ALA-1</strain>
    </source>
</reference>
<dbReference type="KEGG" id="aco:Amico_0935"/>
<dbReference type="Proteomes" id="UP000002366">
    <property type="component" value="Chromosome"/>
</dbReference>
<dbReference type="AlphaFoldDB" id="D5EET1"/>